<dbReference type="HAMAP" id="MF_00001">
    <property type="entry name" value="Asp_carb_tr"/>
    <property type="match status" value="1"/>
</dbReference>
<feature type="binding site" evidence="7">
    <location>
        <position position="86"/>
    </location>
    <ligand>
        <name>L-aspartate</name>
        <dbReference type="ChEBI" id="CHEBI:29991"/>
    </ligand>
</feature>
<dbReference type="InterPro" id="IPR006132">
    <property type="entry name" value="Asp/Orn_carbamoyltranf_P-bd"/>
</dbReference>
<protein>
    <recommendedName>
        <fullName evidence="7">Aspartate carbamoyltransferase</fullName>
        <ecNumber evidence="7">2.1.3.2</ecNumber>
    </recommendedName>
    <alternativeName>
        <fullName evidence="7">Aspartate transcarbamylase</fullName>
        <shortName evidence="7">ATCase</shortName>
    </alternativeName>
</protein>
<comment type="subunit">
    <text evidence="7">Heterododecamer (2C3:3R2) of six catalytic PyrB chains organized as two trimers (C3), and six regulatory PyrI chains organized as three dimers (R2).</text>
</comment>
<gene>
    <name evidence="7 10" type="primary">pyrB</name>
    <name evidence="10" type="ORF">CLHUN_28000</name>
</gene>
<organism evidence="10 11">
    <name type="scientific">Ruminiclostridium hungatei</name>
    <name type="common">Clostridium hungatei</name>
    <dbReference type="NCBI Taxonomy" id="48256"/>
    <lineage>
        <taxon>Bacteria</taxon>
        <taxon>Bacillati</taxon>
        <taxon>Bacillota</taxon>
        <taxon>Clostridia</taxon>
        <taxon>Eubacteriales</taxon>
        <taxon>Oscillospiraceae</taxon>
        <taxon>Ruminiclostridium</taxon>
    </lineage>
</organism>
<dbReference type="Proteomes" id="UP000191554">
    <property type="component" value="Unassembled WGS sequence"/>
</dbReference>
<dbReference type="OrthoDB" id="9802587at2"/>
<feature type="domain" description="Aspartate/ornithine carbamoyltransferase Asp/Orn-binding" evidence="8">
    <location>
        <begin position="155"/>
        <end position="302"/>
    </location>
</feature>
<feature type="binding site" evidence="7">
    <location>
        <position position="139"/>
    </location>
    <ligand>
        <name>carbamoyl phosphate</name>
        <dbReference type="ChEBI" id="CHEBI:58228"/>
    </ligand>
</feature>
<evidence type="ECO:0000256" key="1">
    <source>
        <dbReference type="ARBA" id="ARBA00004852"/>
    </source>
</evidence>
<reference evidence="10 11" key="1">
    <citation type="submission" date="2017-03" db="EMBL/GenBank/DDBJ databases">
        <title>Genome sequence of Clostridium hungatei DSM 14427.</title>
        <authorList>
            <person name="Poehlein A."/>
            <person name="Daniel R."/>
        </authorList>
    </citation>
    <scope>NUCLEOTIDE SEQUENCE [LARGE SCALE GENOMIC DNA]</scope>
    <source>
        <strain evidence="10 11">DSM 14427</strain>
    </source>
</reference>
<dbReference type="STRING" id="48256.CLHUN_28000"/>
<evidence type="ECO:0000256" key="5">
    <source>
        <dbReference type="ARBA" id="ARBA00043884"/>
    </source>
</evidence>
<dbReference type="InterPro" id="IPR006131">
    <property type="entry name" value="Asp_carbamoyltransf_Asp/Orn-bd"/>
</dbReference>
<evidence type="ECO:0000259" key="9">
    <source>
        <dbReference type="Pfam" id="PF02729"/>
    </source>
</evidence>
<comment type="caution">
    <text evidence="10">The sequence shown here is derived from an EMBL/GenBank/DDBJ whole genome shotgun (WGS) entry which is preliminary data.</text>
</comment>
<dbReference type="EC" id="2.1.3.2" evidence="7"/>
<dbReference type="FunFam" id="3.40.50.1370:FF:000007">
    <property type="entry name" value="Aspartate carbamoyltransferase"/>
    <property type="match status" value="1"/>
</dbReference>
<evidence type="ECO:0000256" key="4">
    <source>
        <dbReference type="ARBA" id="ARBA00022975"/>
    </source>
</evidence>
<dbReference type="PROSITE" id="PS00097">
    <property type="entry name" value="CARBAMOYLTRANSFERASE"/>
    <property type="match status" value="1"/>
</dbReference>
<dbReference type="NCBIfam" id="NF002032">
    <property type="entry name" value="PRK00856.1"/>
    <property type="match status" value="1"/>
</dbReference>
<dbReference type="GO" id="GO:0006520">
    <property type="term" value="P:amino acid metabolic process"/>
    <property type="evidence" value="ECO:0007669"/>
    <property type="project" value="InterPro"/>
</dbReference>
<comment type="function">
    <text evidence="5 7">Catalyzes the condensation of carbamoyl phosphate and aspartate to form carbamoyl aspartate and inorganic phosphate, the committed step in the de novo pyrimidine nucleotide biosynthesis pathway.</text>
</comment>
<feature type="binding site" evidence="7">
    <location>
        <position position="265"/>
    </location>
    <ligand>
        <name>carbamoyl phosphate</name>
        <dbReference type="ChEBI" id="CHEBI:58228"/>
    </ligand>
</feature>
<comment type="catalytic activity">
    <reaction evidence="6 7">
        <text>carbamoyl phosphate + L-aspartate = N-carbamoyl-L-aspartate + phosphate + H(+)</text>
        <dbReference type="Rhea" id="RHEA:20013"/>
        <dbReference type="ChEBI" id="CHEBI:15378"/>
        <dbReference type="ChEBI" id="CHEBI:29991"/>
        <dbReference type="ChEBI" id="CHEBI:32814"/>
        <dbReference type="ChEBI" id="CHEBI:43474"/>
        <dbReference type="ChEBI" id="CHEBI:58228"/>
        <dbReference type="EC" id="2.1.3.2"/>
    </reaction>
</comment>
<feature type="binding site" evidence="7">
    <location>
        <position position="58"/>
    </location>
    <ligand>
        <name>carbamoyl phosphate</name>
        <dbReference type="ChEBI" id="CHEBI:58228"/>
    </ligand>
</feature>
<dbReference type="EMBL" id="MZGX01000019">
    <property type="protein sequence ID" value="OPX43252.1"/>
    <property type="molecule type" value="Genomic_DNA"/>
</dbReference>
<feature type="binding site" evidence="7">
    <location>
        <position position="223"/>
    </location>
    <ligand>
        <name>L-aspartate</name>
        <dbReference type="ChEBI" id="CHEBI:29991"/>
    </ligand>
</feature>
<dbReference type="Pfam" id="PF00185">
    <property type="entry name" value="OTCace"/>
    <property type="match status" value="1"/>
</dbReference>
<evidence type="ECO:0000313" key="11">
    <source>
        <dbReference type="Proteomes" id="UP000191554"/>
    </source>
</evidence>
<dbReference type="GO" id="GO:0004070">
    <property type="term" value="F:aspartate carbamoyltransferase activity"/>
    <property type="evidence" value="ECO:0007669"/>
    <property type="project" value="UniProtKB-UniRule"/>
</dbReference>
<comment type="pathway">
    <text evidence="1 7">Pyrimidine metabolism; UMP biosynthesis via de novo pathway; (S)-dihydroorotate from bicarbonate: step 2/3.</text>
</comment>
<dbReference type="InterPro" id="IPR036901">
    <property type="entry name" value="Asp/Orn_carbamoylTrfase_sf"/>
</dbReference>
<feature type="binding site" evidence="7">
    <location>
        <position position="264"/>
    </location>
    <ligand>
        <name>carbamoyl phosphate</name>
        <dbReference type="ChEBI" id="CHEBI:58228"/>
    </ligand>
</feature>
<dbReference type="GO" id="GO:0016597">
    <property type="term" value="F:amino acid binding"/>
    <property type="evidence" value="ECO:0007669"/>
    <property type="project" value="InterPro"/>
</dbReference>
<accession>A0A1V4SH40</accession>
<keyword evidence="3 7" id="KW-0808">Transferase</keyword>
<name>A0A1V4SH40_RUMHU</name>
<feature type="domain" description="Aspartate/ornithine carbamoyltransferase carbamoyl-P binding" evidence="9">
    <location>
        <begin position="6"/>
        <end position="149"/>
    </location>
</feature>
<dbReference type="PRINTS" id="PR00100">
    <property type="entry name" value="AOTCASE"/>
</dbReference>
<feature type="binding site" evidence="7">
    <location>
        <position position="169"/>
    </location>
    <ligand>
        <name>L-aspartate</name>
        <dbReference type="ChEBI" id="CHEBI:29991"/>
    </ligand>
</feature>
<dbReference type="RefSeq" id="WP_080065254.1">
    <property type="nucleotide sequence ID" value="NZ_MZGX01000019.1"/>
</dbReference>
<dbReference type="Pfam" id="PF02729">
    <property type="entry name" value="OTCace_N"/>
    <property type="match status" value="1"/>
</dbReference>
<dbReference type="GO" id="GO:0006207">
    <property type="term" value="P:'de novo' pyrimidine nucleobase biosynthetic process"/>
    <property type="evidence" value="ECO:0007669"/>
    <property type="project" value="InterPro"/>
</dbReference>
<sequence length="313" mass="34072">MNLKSKDLLGLRDITAEEIEYILNTAKTMKYILSSNNKKTAHLQGKSIITLFYENSTRTRLSFELAAKYMGGNAANISASSSSVQKGETLIDTGKTIDSMGSDVIIMRHPMSGAPHLLAKNVKSSVINAGDGMNEHPTQALLDMFTMVEKKGSLKGLKVAIIGDILHSRVARSNIWGLTKMGAEVNVSGPATLIPPGMEKLGVNVFSTVQEAILDADVVMGLRIQLERQKKGLFPSIREYSRFFGLDDKRLKLAREDALVMHPGPVNRGVELSSAVMDGEQSAINEQVTNGVAIRMALLYLLTRRGAANEIID</sequence>
<dbReference type="PANTHER" id="PTHR45753:SF6">
    <property type="entry name" value="ASPARTATE CARBAMOYLTRANSFERASE"/>
    <property type="match status" value="1"/>
</dbReference>
<dbReference type="AlphaFoldDB" id="A0A1V4SH40"/>
<evidence type="ECO:0000256" key="7">
    <source>
        <dbReference type="HAMAP-Rule" id="MF_00001"/>
    </source>
</evidence>
<evidence type="ECO:0000259" key="8">
    <source>
        <dbReference type="Pfam" id="PF00185"/>
    </source>
</evidence>
<dbReference type="NCBIfam" id="TIGR00670">
    <property type="entry name" value="asp_carb_tr"/>
    <property type="match status" value="1"/>
</dbReference>
<evidence type="ECO:0000313" key="10">
    <source>
        <dbReference type="EMBL" id="OPX43252.1"/>
    </source>
</evidence>
<keyword evidence="4 7" id="KW-0665">Pyrimidine biosynthesis</keyword>
<proteinExistence type="inferred from homology"/>
<dbReference type="GO" id="GO:0005829">
    <property type="term" value="C:cytosol"/>
    <property type="evidence" value="ECO:0007669"/>
    <property type="project" value="TreeGrafter"/>
</dbReference>
<dbReference type="InterPro" id="IPR006130">
    <property type="entry name" value="Asp/Orn_carbamoylTrfase"/>
</dbReference>
<feature type="binding site" evidence="7">
    <location>
        <position position="59"/>
    </location>
    <ligand>
        <name>carbamoyl phosphate</name>
        <dbReference type="ChEBI" id="CHEBI:58228"/>
    </ligand>
</feature>
<dbReference type="SUPFAM" id="SSF53671">
    <property type="entry name" value="Aspartate/ornithine carbamoyltransferase"/>
    <property type="match status" value="1"/>
</dbReference>
<feature type="binding site" evidence="7">
    <location>
        <position position="136"/>
    </location>
    <ligand>
        <name>carbamoyl phosphate</name>
        <dbReference type="ChEBI" id="CHEBI:58228"/>
    </ligand>
</feature>
<dbReference type="GO" id="GO:0044205">
    <property type="term" value="P:'de novo' UMP biosynthetic process"/>
    <property type="evidence" value="ECO:0007669"/>
    <property type="project" value="UniProtKB-UniRule"/>
</dbReference>
<dbReference type="PRINTS" id="PR00101">
    <property type="entry name" value="ATCASE"/>
</dbReference>
<dbReference type="PANTHER" id="PTHR45753">
    <property type="entry name" value="ORNITHINE CARBAMOYLTRANSFERASE, MITOCHONDRIAL"/>
    <property type="match status" value="1"/>
</dbReference>
<dbReference type="Gene3D" id="3.40.50.1370">
    <property type="entry name" value="Aspartate/ornithine carbamoyltransferase"/>
    <property type="match status" value="2"/>
</dbReference>
<dbReference type="InterPro" id="IPR002082">
    <property type="entry name" value="Asp_carbamoyltransf"/>
</dbReference>
<dbReference type="UniPathway" id="UPA00070">
    <property type="reaction ID" value="UER00116"/>
</dbReference>
<feature type="binding site" evidence="7">
    <location>
        <position position="108"/>
    </location>
    <ligand>
        <name>carbamoyl phosphate</name>
        <dbReference type="ChEBI" id="CHEBI:58228"/>
    </ligand>
</feature>
<comment type="similarity">
    <text evidence="2 7">Belongs to the aspartate/ornithine carbamoyltransferase superfamily. ATCase family.</text>
</comment>
<evidence type="ECO:0000256" key="3">
    <source>
        <dbReference type="ARBA" id="ARBA00022679"/>
    </source>
</evidence>
<keyword evidence="11" id="KW-1185">Reference proteome</keyword>
<evidence type="ECO:0000256" key="6">
    <source>
        <dbReference type="ARBA" id="ARBA00048859"/>
    </source>
</evidence>
<evidence type="ECO:0000256" key="2">
    <source>
        <dbReference type="ARBA" id="ARBA00008896"/>
    </source>
</evidence>